<sequence>MTPEFSLSHSLSVALRSSKAICIFSSSNVIMAFCKSGSRMNNTLFTFNYSETNADLYNLKSSSLSLNPLLRSILIPFSASAASFKSSVSSAAAAAAAVTLPGGAGSVGSAIGDSCAVPLEEKSRGRGEKEGGWRMEEARLAGGLATSSQRLGSG</sequence>
<dbReference type="Proteomes" id="UP000314294">
    <property type="component" value="Unassembled WGS sequence"/>
</dbReference>
<feature type="compositionally biased region" description="Polar residues" evidence="1">
    <location>
        <begin position="145"/>
        <end position="154"/>
    </location>
</feature>
<keyword evidence="3" id="KW-1185">Reference proteome</keyword>
<evidence type="ECO:0000313" key="3">
    <source>
        <dbReference type="Proteomes" id="UP000314294"/>
    </source>
</evidence>
<proteinExistence type="predicted"/>
<protein>
    <submittedName>
        <fullName evidence="2">Uncharacterized protein</fullName>
    </submittedName>
</protein>
<evidence type="ECO:0000256" key="1">
    <source>
        <dbReference type="SAM" id="MobiDB-lite"/>
    </source>
</evidence>
<feature type="compositionally biased region" description="Basic and acidic residues" evidence="1">
    <location>
        <begin position="121"/>
        <end position="139"/>
    </location>
</feature>
<dbReference type="AlphaFoldDB" id="A0A4Z2HKF6"/>
<evidence type="ECO:0000313" key="2">
    <source>
        <dbReference type="EMBL" id="TNN66298.1"/>
    </source>
</evidence>
<dbReference type="EMBL" id="SRLO01000222">
    <property type="protein sequence ID" value="TNN66298.1"/>
    <property type="molecule type" value="Genomic_DNA"/>
</dbReference>
<comment type="caution">
    <text evidence="2">The sequence shown here is derived from an EMBL/GenBank/DDBJ whole genome shotgun (WGS) entry which is preliminary data.</text>
</comment>
<gene>
    <name evidence="2" type="ORF">EYF80_023532</name>
</gene>
<name>A0A4Z2HKF6_9TELE</name>
<feature type="region of interest" description="Disordered" evidence="1">
    <location>
        <begin position="121"/>
        <end position="154"/>
    </location>
</feature>
<accession>A0A4Z2HKF6</accession>
<reference evidence="2 3" key="1">
    <citation type="submission" date="2019-03" db="EMBL/GenBank/DDBJ databases">
        <title>First draft genome of Liparis tanakae, snailfish: a comprehensive survey of snailfish specific genes.</title>
        <authorList>
            <person name="Kim W."/>
            <person name="Song I."/>
            <person name="Jeong J.-H."/>
            <person name="Kim D."/>
            <person name="Kim S."/>
            <person name="Ryu S."/>
            <person name="Song J.Y."/>
            <person name="Lee S.K."/>
        </authorList>
    </citation>
    <scope>NUCLEOTIDE SEQUENCE [LARGE SCALE GENOMIC DNA]</scope>
    <source>
        <tissue evidence="2">Muscle</tissue>
    </source>
</reference>
<organism evidence="2 3">
    <name type="scientific">Liparis tanakae</name>
    <name type="common">Tanaka's snailfish</name>
    <dbReference type="NCBI Taxonomy" id="230148"/>
    <lineage>
        <taxon>Eukaryota</taxon>
        <taxon>Metazoa</taxon>
        <taxon>Chordata</taxon>
        <taxon>Craniata</taxon>
        <taxon>Vertebrata</taxon>
        <taxon>Euteleostomi</taxon>
        <taxon>Actinopterygii</taxon>
        <taxon>Neopterygii</taxon>
        <taxon>Teleostei</taxon>
        <taxon>Neoteleostei</taxon>
        <taxon>Acanthomorphata</taxon>
        <taxon>Eupercaria</taxon>
        <taxon>Perciformes</taxon>
        <taxon>Cottioidei</taxon>
        <taxon>Cottales</taxon>
        <taxon>Liparidae</taxon>
        <taxon>Liparis</taxon>
    </lineage>
</organism>